<accession>A0ABT9U678</accession>
<dbReference type="EMBL" id="JAUSSU010000009">
    <property type="protein sequence ID" value="MDQ0115123.1"/>
    <property type="molecule type" value="Genomic_DNA"/>
</dbReference>
<proteinExistence type="inferred from homology"/>
<dbReference type="Gene3D" id="3.30.530.20">
    <property type="match status" value="1"/>
</dbReference>
<sequence length="156" mass="17247">MTEINNPSGISEVIVECSIWVDASEELVWGAVTEGEQLTKWYSPGSPWDVPELREGGEAYFHHSPNEYHEGTDVVTLKATIVSVLPLKQFALRWEFESEGPAMITSFLLAEENGGTTVTITETGYESEEQAVPTQEGYTMSLMNLKAHLEGGSMPY</sequence>
<dbReference type="RefSeq" id="WP_307206490.1">
    <property type="nucleotide sequence ID" value="NZ_JAUSSU010000009.1"/>
</dbReference>
<keyword evidence="4" id="KW-1185">Reference proteome</keyword>
<dbReference type="CDD" id="cd07814">
    <property type="entry name" value="SRPBCC_CalC_Aha1-like"/>
    <property type="match status" value="1"/>
</dbReference>
<comment type="caution">
    <text evidence="3">The sequence shown here is derived from an EMBL/GenBank/DDBJ whole genome shotgun (WGS) entry which is preliminary data.</text>
</comment>
<comment type="similarity">
    <text evidence="1">Belongs to the AHA1 family.</text>
</comment>
<evidence type="ECO:0000256" key="1">
    <source>
        <dbReference type="ARBA" id="ARBA00006817"/>
    </source>
</evidence>
<dbReference type="Pfam" id="PF08327">
    <property type="entry name" value="AHSA1"/>
    <property type="match status" value="1"/>
</dbReference>
<evidence type="ECO:0000313" key="3">
    <source>
        <dbReference type="EMBL" id="MDQ0115123.1"/>
    </source>
</evidence>
<evidence type="ECO:0000259" key="2">
    <source>
        <dbReference type="Pfam" id="PF08327"/>
    </source>
</evidence>
<gene>
    <name evidence="3" type="ORF">J2T15_004580</name>
</gene>
<dbReference type="InterPro" id="IPR013538">
    <property type="entry name" value="ASHA1/2-like_C"/>
</dbReference>
<reference evidence="3 4" key="1">
    <citation type="submission" date="2023-07" db="EMBL/GenBank/DDBJ databases">
        <title>Sorghum-associated microbial communities from plants grown in Nebraska, USA.</title>
        <authorList>
            <person name="Schachtman D."/>
        </authorList>
    </citation>
    <scope>NUCLEOTIDE SEQUENCE [LARGE SCALE GENOMIC DNA]</scope>
    <source>
        <strain evidence="3 4">CC482</strain>
    </source>
</reference>
<organism evidence="3 4">
    <name type="scientific">Paenibacillus harenae</name>
    <dbReference type="NCBI Taxonomy" id="306543"/>
    <lineage>
        <taxon>Bacteria</taxon>
        <taxon>Bacillati</taxon>
        <taxon>Bacillota</taxon>
        <taxon>Bacilli</taxon>
        <taxon>Bacillales</taxon>
        <taxon>Paenibacillaceae</taxon>
        <taxon>Paenibacillus</taxon>
    </lineage>
</organism>
<evidence type="ECO:0000313" key="4">
    <source>
        <dbReference type="Proteomes" id="UP001229346"/>
    </source>
</evidence>
<dbReference type="InterPro" id="IPR023393">
    <property type="entry name" value="START-like_dom_sf"/>
</dbReference>
<protein>
    <submittedName>
        <fullName evidence="3">Uncharacterized protein YndB with AHSA1/START domain</fullName>
    </submittedName>
</protein>
<dbReference type="SUPFAM" id="SSF55961">
    <property type="entry name" value="Bet v1-like"/>
    <property type="match status" value="1"/>
</dbReference>
<feature type="domain" description="Activator of Hsp90 ATPase homologue 1/2-like C-terminal" evidence="2">
    <location>
        <begin position="22"/>
        <end position="150"/>
    </location>
</feature>
<dbReference type="Proteomes" id="UP001229346">
    <property type="component" value="Unassembled WGS sequence"/>
</dbReference>
<name>A0ABT9U678_PAEHA</name>